<dbReference type="EMBL" id="UINC01210363">
    <property type="protein sequence ID" value="SVE33794.1"/>
    <property type="molecule type" value="Genomic_DNA"/>
</dbReference>
<evidence type="ECO:0000256" key="2">
    <source>
        <dbReference type="ARBA" id="ARBA00093450"/>
    </source>
</evidence>
<dbReference type="SUPFAM" id="SSF89963">
    <property type="entry name" value="YajQ-like"/>
    <property type="match status" value="2"/>
</dbReference>
<dbReference type="GO" id="GO:0005829">
    <property type="term" value="C:cytosol"/>
    <property type="evidence" value="ECO:0007669"/>
    <property type="project" value="TreeGrafter"/>
</dbReference>
<organism evidence="3">
    <name type="scientific">marine metagenome</name>
    <dbReference type="NCBI Taxonomy" id="408172"/>
    <lineage>
        <taxon>unclassified sequences</taxon>
        <taxon>metagenomes</taxon>
        <taxon>ecological metagenomes</taxon>
    </lineage>
</organism>
<dbReference type="NCBIfam" id="NF003819">
    <property type="entry name" value="PRK05412.1"/>
    <property type="match status" value="1"/>
</dbReference>
<dbReference type="CDD" id="cd11740">
    <property type="entry name" value="YajQ_like"/>
    <property type="match status" value="1"/>
</dbReference>
<dbReference type="HAMAP" id="MF_00632">
    <property type="entry name" value="UPF0234"/>
    <property type="match status" value="1"/>
</dbReference>
<dbReference type="Pfam" id="PF04461">
    <property type="entry name" value="YajQ"/>
    <property type="match status" value="1"/>
</dbReference>
<accession>A0A383CNV2</accession>
<comment type="similarity">
    <text evidence="2">Belongs to the YajQ family.</text>
</comment>
<dbReference type="AlphaFoldDB" id="A0A383CNV2"/>
<keyword evidence="1" id="KW-0547">Nucleotide-binding</keyword>
<evidence type="ECO:0000313" key="3">
    <source>
        <dbReference type="EMBL" id="SVE33794.1"/>
    </source>
</evidence>
<dbReference type="InterPro" id="IPR035570">
    <property type="entry name" value="UPF0234_N"/>
</dbReference>
<gene>
    <name evidence="3" type="ORF">METZ01_LOCUS486648</name>
</gene>
<dbReference type="InterPro" id="IPR035571">
    <property type="entry name" value="UPF0234-like_C"/>
</dbReference>
<name>A0A383CNV2_9ZZZZ</name>
<protein>
    <submittedName>
        <fullName evidence="3">Uncharacterized protein</fullName>
    </submittedName>
</protein>
<dbReference type="GO" id="GO:0000166">
    <property type="term" value="F:nucleotide binding"/>
    <property type="evidence" value="ECO:0007669"/>
    <property type="project" value="UniProtKB-KW"/>
</dbReference>
<dbReference type="Gene3D" id="3.30.70.990">
    <property type="entry name" value="YajQ-like, domain 2"/>
    <property type="match status" value="1"/>
</dbReference>
<sequence>MAKKSSFDVTTGIDLQEVDNAVNQAHKEIATRYDFKGTNCTIEFERAEDLVKLEGDDEYRLSAVLQVLREKFARRNVPLKNLNVSNPEMGTLGRARQTIGLKQGIDQETTKKMVKAVKDNGFKKVQVQIQGEELRVTSPSRDELQAVMAFLKSGDWGVELQFGNYR</sequence>
<dbReference type="Gene3D" id="3.30.70.860">
    <property type="match status" value="1"/>
</dbReference>
<dbReference type="PANTHER" id="PTHR30476:SF0">
    <property type="entry name" value="UPF0234 PROTEIN YAJQ"/>
    <property type="match status" value="1"/>
</dbReference>
<evidence type="ECO:0000256" key="1">
    <source>
        <dbReference type="ARBA" id="ARBA00022741"/>
    </source>
</evidence>
<dbReference type="InterPro" id="IPR007551">
    <property type="entry name" value="YajQ/Smlt4090-like"/>
</dbReference>
<dbReference type="InterPro" id="IPR036183">
    <property type="entry name" value="YajQ-like_sf"/>
</dbReference>
<dbReference type="PANTHER" id="PTHR30476">
    <property type="entry name" value="UPF0234 PROTEIN YAJQ"/>
    <property type="match status" value="1"/>
</dbReference>
<reference evidence="3" key="1">
    <citation type="submission" date="2018-05" db="EMBL/GenBank/DDBJ databases">
        <authorList>
            <person name="Lanie J.A."/>
            <person name="Ng W.-L."/>
            <person name="Kazmierczak K.M."/>
            <person name="Andrzejewski T.M."/>
            <person name="Davidsen T.M."/>
            <person name="Wayne K.J."/>
            <person name="Tettelin H."/>
            <person name="Glass J.I."/>
            <person name="Rusch D."/>
            <person name="Podicherti R."/>
            <person name="Tsui H.-C.T."/>
            <person name="Winkler M.E."/>
        </authorList>
    </citation>
    <scope>NUCLEOTIDE SEQUENCE</scope>
</reference>
<proteinExistence type="inferred from homology"/>